<dbReference type="Pfam" id="PF10386">
    <property type="entry name" value="DUF2441"/>
    <property type="match status" value="1"/>
</dbReference>
<organism evidence="1 2">
    <name type="scientific">Agrobacterium pusense</name>
    <dbReference type="NCBI Taxonomy" id="648995"/>
    <lineage>
        <taxon>Bacteria</taxon>
        <taxon>Pseudomonadati</taxon>
        <taxon>Pseudomonadota</taxon>
        <taxon>Alphaproteobacteria</taxon>
        <taxon>Hyphomicrobiales</taxon>
        <taxon>Rhizobiaceae</taxon>
        <taxon>Rhizobium/Agrobacterium group</taxon>
        <taxon>Agrobacterium</taxon>
    </lineage>
</organism>
<evidence type="ECO:0000313" key="1">
    <source>
        <dbReference type="EMBL" id="NRF23330.1"/>
    </source>
</evidence>
<dbReference type="InterPro" id="IPR018840">
    <property type="entry name" value="DUF2441"/>
</dbReference>
<dbReference type="Proteomes" id="UP001155820">
    <property type="component" value="Unassembled WGS sequence"/>
</dbReference>
<gene>
    <name evidence="1" type="ORF">FOB26_30210</name>
</gene>
<dbReference type="AlphaFoldDB" id="A0AA44ERZ8"/>
<dbReference type="RefSeq" id="WP_172874334.1">
    <property type="nucleotide sequence ID" value="NZ_JABRWL010000006.1"/>
</dbReference>
<reference evidence="1" key="1">
    <citation type="submission" date="2019-07" db="EMBL/GenBank/DDBJ databases">
        <title>FDA dAtabase for Regulatory Grade micrObial Sequences (FDA-ARGOS): Supporting development and validation of Infectious Disease Dx tests.</title>
        <authorList>
            <person name="Bachman M."/>
            <person name="Young C."/>
            <person name="Tallon L."/>
            <person name="Sadzewicz L."/>
            <person name="Vavikolanu K."/>
            <person name="Mehta A."/>
            <person name="Aluvathingal J."/>
            <person name="Nadendla S."/>
            <person name="Nandy P."/>
            <person name="Geyer C."/>
            <person name="Yan Y."/>
            <person name="Sichtig H."/>
        </authorList>
    </citation>
    <scope>NUCLEOTIDE SEQUENCE</scope>
    <source>
        <strain evidence="1">FDAARGOS_618</strain>
    </source>
</reference>
<sequence length="154" mass="17348">MPFHCTQALLGNGSIILPGNYGRIVRALGQSHAAALRESVLEHVRVQSFPEMPSRFEAAFFCETLAQIQAYITNNNLQFLNVYEVAKTDEDAAEALTDFRMLSPWGPADFSWATRYWSGQPHPQHAAIWPGLPAETFFERFSASPLRILQRIPL</sequence>
<evidence type="ECO:0000313" key="2">
    <source>
        <dbReference type="Proteomes" id="UP001155820"/>
    </source>
</evidence>
<comment type="caution">
    <text evidence="1">The sequence shown here is derived from an EMBL/GenBank/DDBJ whole genome shotgun (WGS) entry which is preliminary data.</text>
</comment>
<name>A0AA44ERZ8_9HYPH</name>
<keyword evidence="2" id="KW-1185">Reference proteome</keyword>
<dbReference type="EMBL" id="JABRWM010000006">
    <property type="protein sequence ID" value="NRF23330.1"/>
    <property type="molecule type" value="Genomic_DNA"/>
</dbReference>
<proteinExistence type="predicted"/>
<accession>A0AA44ERZ8</accession>
<protein>
    <submittedName>
        <fullName evidence="1">DUF2441 domain-containing protein</fullName>
    </submittedName>
</protein>
<dbReference type="SUPFAM" id="SSF56399">
    <property type="entry name" value="ADP-ribosylation"/>
    <property type="match status" value="1"/>
</dbReference>